<evidence type="ECO:0000313" key="4">
    <source>
        <dbReference type="Proteomes" id="UP001212152"/>
    </source>
</evidence>
<keyword evidence="2" id="KW-1133">Transmembrane helix</keyword>
<dbReference type="EMBL" id="JADGJQ010000090">
    <property type="protein sequence ID" value="KAJ3170942.1"/>
    <property type="molecule type" value="Genomic_DNA"/>
</dbReference>
<proteinExistence type="predicted"/>
<reference evidence="3" key="1">
    <citation type="submission" date="2020-05" db="EMBL/GenBank/DDBJ databases">
        <title>Phylogenomic resolution of chytrid fungi.</title>
        <authorList>
            <person name="Stajich J.E."/>
            <person name="Amses K."/>
            <person name="Simmons R."/>
            <person name="Seto K."/>
            <person name="Myers J."/>
            <person name="Bonds A."/>
            <person name="Quandt C.A."/>
            <person name="Barry K."/>
            <person name="Liu P."/>
            <person name="Grigoriev I."/>
            <person name="Longcore J.E."/>
            <person name="James T.Y."/>
        </authorList>
    </citation>
    <scope>NUCLEOTIDE SEQUENCE</scope>
    <source>
        <strain evidence="3">JEL0379</strain>
    </source>
</reference>
<feature type="compositionally biased region" description="Low complexity" evidence="1">
    <location>
        <begin position="47"/>
        <end position="63"/>
    </location>
</feature>
<protein>
    <submittedName>
        <fullName evidence="3">Uncharacterized protein</fullName>
    </submittedName>
</protein>
<feature type="region of interest" description="Disordered" evidence="1">
    <location>
        <begin position="31"/>
        <end position="78"/>
    </location>
</feature>
<feature type="transmembrane region" description="Helical" evidence="2">
    <location>
        <begin position="88"/>
        <end position="110"/>
    </location>
</feature>
<evidence type="ECO:0000313" key="3">
    <source>
        <dbReference type="EMBL" id="KAJ3170942.1"/>
    </source>
</evidence>
<keyword evidence="4" id="KW-1185">Reference proteome</keyword>
<feature type="transmembrane region" description="Helical" evidence="2">
    <location>
        <begin position="452"/>
        <end position="475"/>
    </location>
</feature>
<keyword evidence="2" id="KW-0812">Transmembrane</keyword>
<comment type="caution">
    <text evidence="3">The sequence shown here is derived from an EMBL/GenBank/DDBJ whole genome shotgun (WGS) entry which is preliminary data.</text>
</comment>
<accession>A0AAD5TCR5</accession>
<organism evidence="3 4">
    <name type="scientific">Geranomyces variabilis</name>
    <dbReference type="NCBI Taxonomy" id="109894"/>
    <lineage>
        <taxon>Eukaryota</taxon>
        <taxon>Fungi</taxon>
        <taxon>Fungi incertae sedis</taxon>
        <taxon>Chytridiomycota</taxon>
        <taxon>Chytridiomycota incertae sedis</taxon>
        <taxon>Chytridiomycetes</taxon>
        <taxon>Spizellomycetales</taxon>
        <taxon>Powellomycetaceae</taxon>
        <taxon>Geranomyces</taxon>
    </lineage>
</organism>
<feature type="region of interest" description="Disordered" evidence="1">
    <location>
        <begin position="547"/>
        <end position="566"/>
    </location>
</feature>
<name>A0AAD5TCR5_9FUNG</name>
<gene>
    <name evidence="3" type="ORF">HDU87_008644</name>
</gene>
<dbReference type="Proteomes" id="UP001212152">
    <property type="component" value="Unassembled WGS sequence"/>
</dbReference>
<dbReference type="AlphaFoldDB" id="A0AAD5TCR5"/>
<evidence type="ECO:0000256" key="2">
    <source>
        <dbReference type="SAM" id="Phobius"/>
    </source>
</evidence>
<keyword evidence="2" id="KW-0472">Membrane</keyword>
<evidence type="ECO:0000256" key="1">
    <source>
        <dbReference type="SAM" id="MobiDB-lite"/>
    </source>
</evidence>
<sequence length="566" mass="62078">MPWLISHKSRPALARFRAFCKLNLNKPQSFEHKLTGGPTAKTQANMSSTGGTSSTGDSSTSTSQAPSRRGSYHPRQIWQGVKTGRPPISVILISTVLVLTIGVAFLAWGLTYNAANYSATILASSLQQNILTRILDDISFTLKTAEQATHTNVLNWANGFYSMDTVPGRTQLLQAMQNSLVPRADMFSSQYFTTMPAGEMNGAVTYIDPGTGLRNWDQWRMTGADFQVWHVNMDGTQKDLLPYVEFSTNMSTGVWVTAVDLSNQTSAAWTPYYIVQDGGHTGWKSYSEVAVDQNGGTVGVQSTDVTTEFLLRLLLDATGAIPYQNALYAFEVAASGDTIITSSLDQTGHDYITTETVDGSATDFSMTMQQAGVNNSNIRAIYSYLNQNAGGSLQTFLNAHPPGFTVELQLDSGTHEMQIGQVQRGANMNWAIAILINRNDVMSALHRSNLQAIGIIAGVVAASCILVMLFSWWLAQSLHQITRDLQLLSNFKFQDVMQRDADKETGARRPKFSRIAELWEIQKAFHRMVVNFAQAVSQNRRFGEATTGRASMLPSGGPSVMRTAKE</sequence>